<dbReference type="SUPFAM" id="SSF50800">
    <property type="entry name" value="PK beta-barrel domain-like"/>
    <property type="match status" value="1"/>
</dbReference>
<accession>A0ABU0RAE9</accession>
<dbReference type="PANTHER" id="PTHR36930:SF1">
    <property type="entry name" value="MOSC DOMAIN-CONTAINING PROTEIN"/>
    <property type="match status" value="1"/>
</dbReference>
<proteinExistence type="predicted"/>
<evidence type="ECO:0000313" key="3">
    <source>
        <dbReference type="Proteomes" id="UP001239083"/>
    </source>
</evidence>
<evidence type="ECO:0000313" key="2">
    <source>
        <dbReference type="EMBL" id="MDQ0894747.1"/>
    </source>
</evidence>
<dbReference type="Proteomes" id="UP001239083">
    <property type="component" value="Unassembled WGS sequence"/>
</dbReference>
<dbReference type="Pfam" id="PF03473">
    <property type="entry name" value="MOSC"/>
    <property type="match status" value="1"/>
</dbReference>
<dbReference type="EMBL" id="JAUSYY010000001">
    <property type="protein sequence ID" value="MDQ0894747.1"/>
    <property type="molecule type" value="Genomic_DNA"/>
</dbReference>
<feature type="domain" description="MOSC" evidence="1">
    <location>
        <begin position="32"/>
        <end position="182"/>
    </location>
</feature>
<dbReference type="PANTHER" id="PTHR36930">
    <property type="entry name" value="METAL-SULFUR CLUSTER BIOSYNTHESIS PROTEINS YUAD-RELATED"/>
    <property type="match status" value="1"/>
</dbReference>
<dbReference type="InterPro" id="IPR052716">
    <property type="entry name" value="MOSC_domain"/>
</dbReference>
<dbReference type="InterPro" id="IPR011037">
    <property type="entry name" value="Pyrv_Knase-like_insert_dom_sf"/>
</dbReference>
<dbReference type="RefSeq" id="WP_307042234.1">
    <property type="nucleotide sequence ID" value="NZ_JAUSYY010000001.1"/>
</dbReference>
<gene>
    <name evidence="2" type="ORF">QFZ26_002302</name>
</gene>
<name>A0ABU0RAE9_9MICO</name>
<sequence length="194" mass="20640">MVSTDDSPSPTASDSTATVVAVASDDVHRFSKPLQEEITLIAGHGVAGDAHAGPTMIRRVRYRPTETLPNLRQVHLVHHELFDEVAVDGFTVAPGQLGENVTTRGVDLLSLPRGTRIRLGTDAEVEITGLRNPCKQINGFQSGLMKRLVSRGADGQVTRLAGVMAIVLSDGVVRAGDPLSITLPEGEHEALQPV</sequence>
<dbReference type="Gene3D" id="2.40.33.20">
    <property type="entry name" value="PK beta-barrel domain-like"/>
    <property type="match status" value="1"/>
</dbReference>
<dbReference type="PROSITE" id="PS51340">
    <property type="entry name" value="MOSC"/>
    <property type="match status" value="1"/>
</dbReference>
<evidence type="ECO:0000259" key="1">
    <source>
        <dbReference type="PROSITE" id="PS51340"/>
    </source>
</evidence>
<comment type="caution">
    <text evidence="2">The sequence shown here is derived from an EMBL/GenBank/DDBJ whole genome shotgun (WGS) entry which is preliminary data.</text>
</comment>
<reference evidence="2 3" key="1">
    <citation type="submission" date="2023-07" db="EMBL/GenBank/DDBJ databases">
        <title>Comparative genomics of wheat-associated soil bacteria to identify genetic determinants of phenazine resistance.</title>
        <authorList>
            <person name="Mouncey N."/>
        </authorList>
    </citation>
    <scope>NUCLEOTIDE SEQUENCE [LARGE SCALE GENOMIC DNA]</scope>
    <source>
        <strain evidence="2 3">V3I3</strain>
    </source>
</reference>
<keyword evidence="3" id="KW-1185">Reference proteome</keyword>
<organism evidence="2 3">
    <name type="scientific">Agromyces ramosus</name>
    <dbReference type="NCBI Taxonomy" id="33879"/>
    <lineage>
        <taxon>Bacteria</taxon>
        <taxon>Bacillati</taxon>
        <taxon>Actinomycetota</taxon>
        <taxon>Actinomycetes</taxon>
        <taxon>Micrococcales</taxon>
        <taxon>Microbacteriaceae</taxon>
        <taxon>Agromyces</taxon>
    </lineage>
</organism>
<protein>
    <recommendedName>
        <fullName evidence="1">MOSC domain-containing protein</fullName>
    </recommendedName>
</protein>
<dbReference type="InterPro" id="IPR005302">
    <property type="entry name" value="MoCF_Sase_C"/>
</dbReference>